<comment type="caution">
    <text evidence="2">The sequence shown here is derived from an EMBL/GenBank/DDBJ whole genome shotgun (WGS) entry which is preliminary data.</text>
</comment>
<keyword evidence="2" id="KW-0808">Transferase</keyword>
<gene>
    <name evidence="2" type="ORF">VN21_02655</name>
</gene>
<reference evidence="2 3" key="1">
    <citation type="submission" date="2015-04" db="EMBL/GenBank/DDBJ databases">
        <title>Microcin producing Clostridium sp. JC272T.</title>
        <authorList>
            <person name="Jyothsna T."/>
            <person name="Sasikala C."/>
            <person name="Ramana C."/>
        </authorList>
    </citation>
    <scope>NUCLEOTIDE SEQUENCE [LARGE SCALE GENOMIC DNA]</scope>
    <source>
        <strain evidence="2 3">JC272</strain>
    </source>
</reference>
<dbReference type="CDD" id="cd04301">
    <property type="entry name" value="NAT_SF"/>
    <property type="match status" value="1"/>
</dbReference>
<evidence type="ECO:0000313" key="3">
    <source>
        <dbReference type="Proteomes" id="UP000034407"/>
    </source>
</evidence>
<dbReference type="OrthoDB" id="9127144at2"/>
<proteinExistence type="predicted"/>
<dbReference type="PROSITE" id="PS51186">
    <property type="entry name" value="GNAT"/>
    <property type="match status" value="1"/>
</dbReference>
<accession>A0A0M3DMA6</accession>
<name>A0A0M3DMA6_9FIRM</name>
<dbReference type="EMBL" id="LBBT01000052">
    <property type="protein sequence ID" value="KKY02532.1"/>
    <property type="molecule type" value="Genomic_DNA"/>
</dbReference>
<dbReference type="InterPro" id="IPR016181">
    <property type="entry name" value="Acyl_CoA_acyltransferase"/>
</dbReference>
<sequence length="149" mass="17130">MNLNIKEINEKNYQEITSLKVGKEQLGYIETVEDCLKESKEFSLWRPVGIYDGDKAVGFAMYGLFKDEGKRGRVWLDRFLISHENQGKGYGEAGVRLLLNKLKDEYGYNKIYLSVYDNNIGAISLYKKIGFEFNGEFDINGESVMVINM</sequence>
<dbReference type="RefSeq" id="WP_046821921.1">
    <property type="nucleotide sequence ID" value="NZ_LBBT01000052.1"/>
</dbReference>
<dbReference type="SUPFAM" id="SSF55729">
    <property type="entry name" value="Acyl-CoA N-acyltransferases (Nat)"/>
    <property type="match status" value="1"/>
</dbReference>
<dbReference type="PATRIC" id="fig|1629550.3.peg.3232"/>
<dbReference type="Proteomes" id="UP000034407">
    <property type="component" value="Unassembled WGS sequence"/>
</dbReference>
<dbReference type="InterPro" id="IPR000182">
    <property type="entry name" value="GNAT_dom"/>
</dbReference>
<dbReference type="Gene3D" id="1.10.287.900">
    <property type="entry name" value="The crystal structure of the spermine/spermidine acetyltransferase from enterococcus faecali"/>
    <property type="match status" value="1"/>
</dbReference>
<evidence type="ECO:0000259" key="1">
    <source>
        <dbReference type="PROSITE" id="PS51186"/>
    </source>
</evidence>
<dbReference type="AlphaFoldDB" id="A0A0M3DMA6"/>
<dbReference type="InterPro" id="IPR027455">
    <property type="entry name" value="Sper_AcTfrase_N"/>
</dbReference>
<protein>
    <submittedName>
        <fullName evidence="2">Spermidine acetyltransferase</fullName>
    </submittedName>
</protein>
<organism evidence="2 3">
    <name type="scientific">Paraclostridium benzoelyticum</name>
    <dbReference type="NCBI Taxonomy" id="1629550"/>
    <lineage>
        <taxon>Bacteria</taxon>
        <taxon>Bacillati</taxon>
        <taxon>Bacillota</taxon>
        <taxon>Clostridia</taxon>
        <taxon>Peptostreptococcales</taxon>
        <taxon>Peptostreptococcaceae</taxon>
        <taxon>Paraclostridium</taxon>
    </lineage>
</organism>
<evidence type="ECO:0000313" key="2">
    <source>
        <dbReference type="EMBL" id="KKY02532.1"/>
    </source>
</evidence>
<keyword evidence="3" id="KW-1185">Reference proteome</keyword>
<dbReference type="Pfam" id="PF00583">
    <property type="entry name" value="Acetyltransf_1"/>
    <property type="match status" value="1"/>
</dbReference>
<dbReference type="GO" id="GO:0016747">
    <property type="term" value="F:acyltransferase activity, transferring groups other than amino-acyl groups"/>
    <property type="evidence" value="ECO:0007669"/>
    <property type="project" value="InterPro"/>
</dbReference>
<feature type="domain" description="N-acetyltransferase" evidence="1">
    <location>
        <begin position="3"/>
        <end position="149"/>
    </location>
</feature>
<dbReference type="Gene3D" id="3.40.630.30">
    <property type="match status" value="1"/>
</dbReference>